<dbReference type="STRING" id="575540.Isop_0829"/>
<dbReference type="Pfam" id="PF00480">
    <property type="entry name" value="ROK"/>
    <property type="match status" value="1"/>
</dbReference>
<reference key="1">
    <citation type="submission" date="2010-11" db="EMBL/GenBank/DDBJ databases">
        <title>The complete sequence of chromosome of Isophaera pallida ATCC 43644.</title>
        <authorList>
            <consortium name="US DOE Joint Genome Institute (JGI-PGF)"/>
            <person name="Lucas S."/>
            <person name="Copeland A."/>
            <person name="Lapidus A."/>
            <person name="Bruce D."/>
            <person name="Goodwin L."/>
            <person name="Pitluck S."/>
            <person name="Kyrpides N."/>
            <person name="Mavromatis K."/>
            <person name="Pagani I."/>
            <person name="Ivanova N."/>
            <person name="Saunders E."/>
            <person name="Brettin T."/>
            <person name="Detter J.C."/>
            <person name="Han C."/>
            <person name="Tapia R."/>
            <person name="Land M."/>
            <person name="Hauser L."/>
            <person name="Markowitz V."/>
            <person name="Cheng J.-F."/>
            <person name="Hugenholtz P."/>
            <person name="Woyke T."/>
            <person name="Wu D."/>
            <person name="Eisen J.A."/>
        </authorList>
    </citation>
    <scope>NUCLEOTIDE SEQUENCE</scope>
    <source>
        <strain>ATCC 43644</strain>
    </source>
</reference>
<dbReference type="EMBL" id="CP002353">
    <property type="protein sequence ID" value="ADV61419.1"/>
    <property type="molecule type" value="Genomic_DNA"/>
</dbReference>
<dbReference type="OrthoDB" id="9810372at2"/>
<dbReference type="PANTHER" id="PTHR18964:SF149">
    <property type="entry name" value="BIFUNCTIONAL UDP-N-ACETYLGLUCOSAMINE 2-EPIMERASE_N-ACETYLMANNOSAMINE KINASE"/>
    <property type="match status" value="1"/>
</dbReference>
<dbReference type="RefSeq" id="WP_013563708.1">
    <property type="nucleotide sequence ID" value="NC_014962.1"/>
</dbReference>
<evidence type="ECO:0000256" key="1">
    <source>
        <dbReference type="ARBA" id="ARBA00006479"/>
    </source>
</evidence>
<proteinExistence type="inferred from homology"/>
<keyword evidence="3" id="KW-1185">Reference proteome</keyword>
<dbReference type="InParanoid" id="E8R2D4"/>
<organism evidence="2 3">
    <name type="scientific">Isosphaera pallida (strain ATCC 43644 / DSM 9630 / IS1B)</name>
    <dbReference type="NCBI Taxonomy" id="575540"/>
    <lineage>
        <taxon>Bacteria</taxon>
        <taxon>Pseudomonadati</taxon>
        <taxon>Planctomycetota</taxon>
        <taxon>Planctomycetia</taxon>
        <taxon>Isosphaerales</taxon>
        <taxon>Isosphaeraceae</taxon>
        <taxon>Isosphaera</taxon>
    </lineage>
</organism>
<dbReference type="Proteomes" id="UP000008631">
    <property type="component" value="Chromosome"/>
</dbReference>
<accession>E8R2D4</accession>
<evidence type="ECO:0000313" key="3">
    <source>
        <dbReference type="Proteomes" id="UP000008631"/>
    </source>
</evidence>
<dbReference type="AlphaFoldDB" id="E8R2D4"/>
<name>E8R2D4_ISOPI</name>
<evidence type="ECO:0000313" key="2">
    <source>
        <dbReference type="EMBL" id="ADV61419.1"/>
    </source>
</evidence>
<dbReference type="InterPro" id="IPR000600">
    <property type="entry name" value="ROK"/>
</dbReference>
<dbReference type="SUPFAM" id="SSF53067">
    <property type="entry name" value="Actin-like ATPase domain"/>
    <property type="match status" value="1"/>
</dbReference>
<gene>
    <name evidence="2" type="ordered locus">Isop_0829</name>
</gene>
<reference evidence="2 3" key="2">
    <citation type="journal article" date="2011" name="Stand. Genomic Sci.">
        <title>Complete genome sequence of Isosphaera pallida type strain (IS1B).</title>
        <authorList>
            <consortium name="US DOE Joint Genome Institute (JGI-PGF)"/>
            <person name="Goker M."/>
            <person name="Cleland D."/>
            <person name="Saunders E."/>
            <person name="Lapidus A."/>
            <person name="Nolan M."/>
            <person name="Lucas S."/>
            <person name="Hammon N."/>
            <person name="Deshpande S."/>
            <person name="Cheng J.F."/>
            <person name="Tapia R."/>
            <person name="Han C."/>
            <person name="Goodwin L."/>
            <person name="Pitluck S."/>
            <person name="Liolios K."/>
            <person name="Pagani I."/>
            <person name="Ivanova N."/>
            <person name="Mavromatis K."/>
            <person name="Pati A."/>
            <person name="Chen A."/>
            <person name="Palaniappan K."/>
            <person name="Land M."/>
            <person name="Hauser L."/>
            <person name="Chang Y.J."/>
            <person name="Jeffries C.D."/>
            <person name="Detter J.C."/>
            <person name="Beck B."/>
            <person name="Woyke T."/>
            <person name="Bristow J."/>
            <person name="Eisen J.A."/>
            <person name="Markowitz V."/>
            <person name="Hugenholtz P."/>
            <person name="Kyrpides N.C."/>
            <person name="Klenk H.P."/>
        </authorList>
    </citation>
    <scope>NUCLEOTIDE SEQUENCE [LARGE SCALE GENOMIC DNA]</scope>
    <source>
        <strain evidence="3">ATCC 43644 / DSM 9630 / IS1B</strain>
    </source>
</reference>
<dbReference type="HOGENOM" id="CLU_036604_0_1_0"/>
<dbReference type="eggNOG" id="COG1940">
    <property type="taxonomic scope" value="Bacteria"/>
</dbReference>
<comment type="similarity">
    <text evidence="1">Belongs to the ROK (NagC/XylR) family.</text>
</comment>
<dbReference type="KEGG" id="ipa:Isop_0829"/>
<dbReference type="InterPro" id="IPR043129">
    <property type="entry name" value="ATPase_NBD"/>
</dbReference>
<sequence>MMRSDKTAMSSHAKKLAPGEWLVGVEIGGTKLQLGLGRDTGDLKAIRRVGVDPAGGARGILEQIAFELDQLIHGANLDFAAVAAVGVGFGGPVDRLGGTVRNSYQIEGWTQFDLRSWFQGRFHGRRGQPPPVVLLNDADAAALGEARWGCGKGCSPLVYVTVGSGVGGGLVIDGALCPGSIQGPGAMELGHLRIARANNQELEAVASGWALASRAKARWHEAGASTLRDLVDGDVESVTGEIVGIAAGLGDPVCREVVEQAVDAMVEALTAVVVLIGPQRIILGGGVSLMEEDLWIKPIEQGLRREVPAMFRDTIDLVRPKLGDHVVLHGAIAAAHDVWEQVASSYRT</sequence>
<protein>
    <submittedName>
        <fullName evidence="2">ROK family protein</fullName>
    </submittedName>
</protein>
<dbReference type="PANTHER" id="PTHR18964">
    <property type="entry name" value="ROK (REPRESSOR, ORF, KINASE) FAMILY"/>
    <property type="match status" value="1"/>
</dbReference>
<dbReference type="Gene3D" id="3.30.420.40">
    <property type="match status" value="2"/>
</dbReference>